<protein>
    <submittedName>
        <fullName evidence="5">Branched-chain amino acid transport system substrate-binding protein</fullName>
    </submittedName>
</protein>
<keyword evidence="2 3" id="KW-0732">Signal</keyword>
<dbReference type="AlphaFoldDB" id="A0A7X0PIS5"/>
<name>A0A7X0PIS5_9BURK</name>
<evidence type="ECO:0000256" key="3">
    <source>
        <dbReference type="SAM" id="SignalP"/>
    </source>
</evidence>
<dbReference type="EMBL" id="JACHLK010000014">
    <property type="protein sequence ID" value="MBB6562735.1"/>
    <property type="molecule type" value="Genomic_DNA"/>
</dbReference>
<evidence type="ECO:0000259" key="4">
    <source>
        <dbReference type="Pfam" id="PF13458"/>
    </source>
</evidence>
<reference evidence="5 6" key="1">
    <citation type="submission" date="2020-08" db="EMBL/GenBank/DDBJ databases">
        <title>Functional genomics of gut bacteria from endangered species of beetles.</title>
        <authorList>
            <person name="Carlos-Shanley C."/>
        </authorList>
    </citation>
    <scope>NUCLEOTIDE SEQUENCE [LARGE SCALE GENOMIC DNA]</scope>
    <source>
        <strain evidence="5 6">S00198</strain>
    </source>
</reference>
<feature type="domain" description="Leucine-binding protein" evidence="4">
    <location>
        <begin position="32"/>
        <end position="382"/>
    </location>
</feature>
<dbReference type="InterPro" id="IPR028082">
    <property type="entry name" value="Peripla_BP_I"/>
</dbReference>
<evidence type="ECO:0000256" key="2">
    <source>
        <dbReference type="ARBA" id="ARBA00022729"/>
    </source>
</evidence>
<dbReference type="SUPFAM" id="SSF53822">
    <property type="entry name" value="Periplasmic binding protein-like I"/>
    <property type="match status" value="1"/>
</dbReference>
<feature type="chain" id="PRO_5031195202" evidence="3">
    <location>
        <begin position="30"/>
        <end position="402"/>
    </location>
</feature>
<evidence type="ECO:0000313" key="5">
    <source>
        <dbReference type="EMBL" id="MBB6562735.1"/>
    </source>
</evidence>
<sequence>MKLNHRIPSLVRPLIAAAALALGLSAAQAQDIRFGFNADQSGTGAAELGVAARHGFDLAIEDINKAGGLLGRKVVGIVRDDTGQPPKSIQNMTELIDSEKVAAVVGPTNSGNALAWLHIPQQKKVPVIVPVATATDITKRYANEAQNYIYRVSMVDREQVALLIAYAIKATRNQKIAFIADSTGFGQQGVKDLTEVLALHGAKAVAVEKFGPKDTDMTSQLAKIRDAGADTLIVYGLADANAQLLRSMEKINYLPTTLGTWGNMSTPLLNTAGKKLAEHIIFATSTAEDSNPRAVALAARVRERYPQLPTFVAAAQSYDSVMLLAAAVKKAGSTDGDKLAATLENGLPDTQGVVKLYQKPFAKGDHEALSVADFHLARWRDGKVAAYEDAITKALAPADYKK</sequence>
<dbReference type="PANTHER" id="PTHR30483:SF6">
    <property type="entry name" value="PERIPLASMIC BINDING PROTEIN OF ABC TRANSPORTER FOR NATURAL AMINO ACIDS"/>
    <property type="match status" value="1"/>
</dbReference>
<dbReference type="PANTHER" id="PTHR30483">
    <property type="entry name" value="LEUCINE-SPECIFIC-BINDING PROTEIN"/>
    <property type="match status" value="1"/>
</dbReference>
<dbReference type="InterPro" id="IPR051010">
    <property type="entry name" value="BCAA_transport"/>
</dbReference>
<organism evidence="5 6">
    <name type="scientific">Acidovorax soli</name>
    <dbReference type="NCBI Taxonomy" id="592050"/>
    <lineage>
        <taxon>Bacteria</taxon>
        <taxon>Pseudomonadati</taxon>
        <taxon>Pseudomonadota</taxon>
        <taxon>Betaproteobacteria</taxon>
        <taxon>Burkholderiales</taxon>
        <taxon>Comamonadaceae</taxon>
        <taxon>Acidovorax</taxon>
    </lineage>
</organism>
<dbReference type="InterPro" id="IPR028081">
    <property type="entry name" value="Leu-bd"/>
</dbReference>
<gene>
    <name evidence="5" type="ORF">HNP48_005451</name>
</gene>
<comment type="similarity">
    <text evidence="1">Belongs to the leucine-binding protein family.</text>
</comment>
<proteinExistence type="inferred from homology"/>
<dbReference type="Gene3D" id="3.40.50.2300">
    <property type="match status" value="2"/>
</dbReference>
<accession>A0A7X0PIS5</accession>
<feature type="signal peptide" evidence="3">
    <location>
        <begin position="1"/>
        <end position="29"/>
    </location>
</feature>
<dbReference type="RefSeq" id="WP_184863037.1">
    <property type="nucleotide sequence ID" value="NZ_JACHLK010000014.1"/>
</dbReference>
<evidence type="ECO:0000256" key="1">
    <source>
        <dbReference type="ARBA" id="ARBA00010062"/>
    </source>
</evidence>
<keyword evidence="6" id="KW-1185">Reference proteome</keyword>
<dbReference type="CDD" id="cd06335">
    <property type="entry name" value="PBP1_ABC_ligand_binding-like"/>
    <property type="match status" value="1"/>
</dbReference>
<evidence type="ECO:0000313" key="6">
    <source>
        <dbReference type="Proteomes" id="UP000575083"/>
    </source>
</evidence>
<dbReference type="Pfam" id="PF13458">
    <property type="entry name" value="Peripla_BP_6"/>
    <property type="match status" value="1"/>
</dbReference>
<dbReference type="Proteomes" id="UP000575083">
    <property type="component" value="Unassembled WGS sequence"/>
</dbReference>
<comment type="caution">
    <text evidence="5">The sequence shown here is derived from an EMBL/GenBank/DDBJ whole genome shotgun (WGS) entry which is preliminary data.</text>
</comment>